<dbReference type="Pfam" id="PF04015">
    <property type="entry name" value="DUF362"/>
    <property type="match status" value="1"/>
</dbReference>
<dbReference type="RefSeq" id="WP_255028390.1">
    <property type="nucleotide sequence ID" value="NZ_JANDHW010000019.1"/>
</dbReference>
<reference evidence="2 3" key="1">
    <citation type="submission" date="2022-07" db="EMBL/GenBank/DDBJ databases">
        <title>Fecal culturing of patients with breast cancer.</title>
        <authorList>
            <person name="Teng N.M.Y."/>
            <person name="Kiu R."/>
            <person name="Evans R."/>
            <person name="Baker D.J."/>
            <person name="Zenner C."/>
            <person name="Robinson S.D."/>
            <person name="Hall L.J."/>
        </authorList>
    </citation>
    <scope>NUCLEOTIDE SEQUENCE [LARGE SCALE GENOMIC DNA]</scope>
    <source>
        <strain evidence="2 3">LH1063</strain>
    </source>
</reference>
<evidence type="ECO:0000259" key="1">
    <source>
        <dbReference type="Pfam" id="PF04015"/>
    </source>
</evidence>
<gene>
    <name evidence="2" type="ORF">NMU02_12975</name>
</gene>
<feature type="domain" description="DUF362" evidence="1">
    <location>
        <begin position="197"/>
        <end position="387"/>
    </location>
</feature>
<evidence type="ECO:0000313" key="2">
    <source>
        <dbReference type="EMBL" id="MCP9613004.1"/>
    </source>
</evidence>
<evidence type="ECO:0000313" key="3">
    <source>
        <dbReference type="Proteomes" id="UP001205603"/>
    </source>
</evidence>
<name>A0ABT1MKS4_9BACT</name>
<organism evidence="2 3">
    <name type="scientific">Coprobacter tertius</name>
    <dbReference type="NCBI Taxonomy" id="2944915"/>
    <lineage>
        <taxon>Bacteria</taxon>
        <taxon>Pseudomonadati</taxon>
        <taxon>Bacteroidota</taxon>
        <taxon>Bacteroidia</taxon>
        <taxon>Bacteroidales</taxon>
        <taxon>Barnesiellaceae</taxon>
        <taxon>Coprobacter</taxon>
    </lineage>
</organism>
<dbReference type="InterPro" id="IPR007160">
    <property type="entry name" value="DUF362"/>
</dbReference>
<protein>
    <submittedName>
        <fullName evidence="2">DUF362 domain-containing protein</fullName>
    </submittedName>
</protein>
<accession>A0ABT1MKS4</accession>
<keyword evidence="3" id="KW-1185">Reference proteome</keyword>
<sequence>MINNNDSFIRIKTLFTTPEQRKVPVLSKVYDDHEKLILYIRSIMGERFLSSVKGKKVFIKPNWVMHLRRENEEICLHTHHNFLIAALTAVLDAEPSMVTIGDAPVQGCSWKLLLNDAFYKRIDNLKDSYRIPIEIKDFRRVTFDIQTQEVKKDQHPLSDYLIFDLGENSYLEPVTDEKKDRFRVGKYDPKELSHNHRKGVHRYCIIKDLFEADIVINMPKIKTHQKTGMTGALKNLVGVNGEKAYLPHHMFGGTAIGGDCYPGKNLFLHLSEKCADKAFPKRTKRNYDVLFWTYLGVLFRELSCIKKDCRLSGSWHGNDTCWRMVFDLNKIAVYGKIDGTLSDTPQRNLYSLCDGIIGGQGDGPLSPVPLPLGIISFTNNSALNDVCMSTLMQYDLDKLNITRNAFKLIKDESSYTIYLDDNIITLSDLLQWSIPVVPPPGWEDCIL</sequence>
<dbReference type="EMBL" id="JANDHW010000019">
    <property type="protein sequence ID" value="MCP9613004.1"/>
    <property type="molecule type" value="Genomic_DNA"/>
</dbReference>
<proteinExistence type="predicted"/>
<dbReference type="Proteomes" id="UP001205603">
    <property type="component" value="Unassembled WGS sequence"/>
</dbReference>
<comment type="caution">
    <text evidence="2">The sequence shown here is derived from an EMBL/GenBank/DDBJ whole genome shotgun (WGS) entry which is preliminary data.</text>
</comment>